<reference evidence="1 2" key="1">
    <citation type="submission" date="2023-03" db="EMBL/GenBank/DDBJ databases">
        <title>WGS of Gossypium arboreum.</title>
        <authorList>
            <person name="Yu D."/>
        </authorList>
    </citation>
    <scope>NUCLEOTIDE SEQUENCE [LARGE SCALE GENOMIC DNA]</scope>
    <source>
        <tissue evidence="1">Leaf</tissue>
    </source>
</reference>
<evidence type="ECO:0000313" key="2">
    <source>
        <dbReference type="Proteomes" id="UP001358586"/>
    </source>
</evidence>
<organism evidence="1 2">
    <name type="scientific">Gossypium arboreum</name>
    <name type="common">Tree cotton</name>
    <name type="synonym">Gossypium nanking</name>
    <dbReference type="NCBI Taxonomy" id="29729"/>
    <lineage>
        <taxon>Eukaryota</taxon>
        <taxon>Viridiplantae</taxon>
        <taxon>Streptophyta</taxon>
        <taxon>Embryophyta</taxon>
        <taxon>Tracheophyta</taxon>
        <taxon>Spermatophyta</taxon>
        <taxon>Magnoliopsida</taxon>
        <taxon>eudicotyledons</taxon>
        <taxon>Gunneridae</taxon>
        <taxon>Pentapetalae</taxon>
        <taxon>rosids</taxon>
        <taxon>malvids</taxon>
        <taxon>Malvales</taxon>
        <taxon>Malvaceae</taxon>
        <taxon>Malvoideae</taxon>
        <taxon>Gossypium</taxon>
    </lineage>
</organism>
<evidence type="ECO:0000313" key="1">
    <source>
        <dbReference type="EMBL" id="KAK5775366.1"/>
    </source>
</evidence>
<proteinExistence type="predicted"/>
<name>A0ABR0MMY9_GOSAR</name>
<protein>
    <submittedName>
        <fullName evidence="1">Uncharacterized protein</fullName>
    </submittedName>
</protein>
<dbReference type="Proteomes" id="UP001358586">
    <property type="component" value="Chromosome 12"/>
</dbReference>
<accession>A0ABR0MMY9</accession>
<gene>
    <name evidence="1" type="ORF">PVK06_043250</name>
</gene>
<sequence>MLLLHSIIKGRRVNVRRIIFQEVHQCAEKNAGSFNFPSLITTLCRTARVPFNAEEDITHNKGRLTRTIFAKIQGNETTRATHHSYATTSSAMHTPTTTPPVSRSFIEQQIAHSLKY</sequence>
<comment type="caution">
    <text evidence="1">The sequence shown here is derived from an EMBL/GenBank/DDBJ whole genome shotgun (WGS) entry which is preliminary data.</text>
</comment>
<dbReference type="EMBL" id="JARKNE010000012">
    <property type="protein sequence ID" value="KAK5775366.1"/>
    <property type="molecule type" value="Genomic_DNA"/>
</dbReference>
<keyword evidence="2" id="KW-1185">Reference proteome</keyword>